<keyword evidence="16" id="KW-0850">VLDL</keyword>
<proteinExistence type="predicted"/>
<evidence type="ECO:0000256" key="14">
    <source>
        <dbReference type="ARBA" id="ARBA00023166"/>
    </source>
</evidence>
<evidence type="ECO:0000256" key="4">
    <source>
        <dbReference type="ARBA" id="ARBA00022448"/>
    </source>
</evidence>
<dbReference type="GO" id="GO:0042627">
    <property type="term" value="C:chylomicron"/>
    <property type="evidence" value="ECO:0007669"/>
    <property type="project" value="UniProtKB-KW"/>
</dbReference>
<evidence type="ECO:0000256" key="3">
    <source>
        <dbReference type="ARBA" id="ARBA00004613"/>
    </source>
</evidence>
<evidence type="ECO:0000256" key="9">
    <source>
        <dbReference type="ARBA" id="ARBA00022674"/>
    </source>
</evidence>
<evidence type="ECO:0000256" key="8">
    <source>
        <dbReference type="ARBA" id="ARBA00022548"/>
    </source>
</evidence>
<accession>A0A8C4WV89</accession>
<keyword evidence="11" id="KW-0427">LDL</keyword>
<keyword evidence="19" id="KW-1185">Reference proteome</keyword>
<dbReference type="Gene3D" id="1.25.10.20">
    <property type="entry name" value="Vitellinogen, superhelical"/>
    <property type="match status" value="1"/>
</dbReference>
<dbReference type="Pfam" id="PF09172">
    <property type="entry name" value="Vit_open_b-sht"/>
    <property type="match status" value="1"/>
</dbReference>
<evidence type="ECO:0000313" key="18">
    <source>
        <dbReference type="Ensembl" id="ENSEBUP00000013193.1"/>
    </source>
</evidence>
<dbReference type="Gene3D" id="2.20.50.20">
    <property type="entry name" value="Lipovitellin. Chain A, domain 3"/>
    <property type="match status" value="1"/>
</dbReference>
<dbReference type="InterPro" id="IPR015817">
    <property type="entry name" value="Vitellinogen_open_b-sht_sub1"/>
</dbReference>
<evidence type="ECO:0000256" key="5">
    <source>
        <dbReference type="ARBA" id="ARBA00022490"/>
    </source>
</evidence>
<evidence type="ECO:0000259" key="17">
    <source>
        <dbReference type="SMART" id="SM01169"/>
    </source>
</evidence>
<keyword evidence="13" id="KW-0443">Lipid metabolism</keyword>
<keyword evidence="10" id="KW-0551">Lipid droplet</keyword>
<keyword evidence="14" id="KW-1207">Sterol metabolism</keyword>
<evidence type="ECO:0000256" key="2">
    <source>
        <dbReference type="ARBA" id="ARBA00004502"/>
    </source>
</evidence>
<organism evidence="18 19">
    <name type="scientific">Eptatretus burgeri</name>
    <name type="common">Inshore hagfish</name>
    <dbReference type="NCBI Taxonomy" id="7764"/>
    <lineage>
        <taxon>Eukaryota</taxon>
        <taxon>Metazoa</taxon>
        <taxon>Chordata</taxon>
        <taxon>Craniata</taxon>
        <taxon>Vertebrata</taxon>
        <taxon>Cyclostomata</taxon>
        <taxon>Myxini</taxon>
        <taxon>Myxiniformes</taxon>
        <taxon>Myxinidae</taxon>
        <taxon>Eptatretinae</taxon>
        <taxon>Eptatretus</taxon>
    </lineage>
</organism>
<dbReference type="GO" id="GO:0005737">
    <property type="term" value="C:cytoplasm"/>
    <property type="evidence" value="ECO:0007669"/>
    <property type="project" value="UniProtKB-SubCell"/>
</dbReference>
<dbReference type="GO" id="GO:0005811">
    <property type="term" value="C:lipid droplet"/>
    <property type="evidence" value="ECO:0007669"/>
    <property type="project" value="UniProtKB-SubCell"/>
</dbReference>
<dbReference type="SUPFAM" id="SSF56968">
    <property type="entry name" value="Lipovitellin-phosvitin complex, beta-sheet shell regions"/>
    <property type="match status" value="1"/>
</dbReference>
<evidence type="ECO:0000256" key="16">
    <source>
        <dbReference type="ARBA" id="ARBA00023313"/>
    </source>
</evidence>
<dbReference type="InterPro" id="IPR011030">
    <property type="entry name" value="Lipovitellin_superhlx_dom"/>
</dbReference>
<evidence type="ECO:0000256" key="13">
    <source>
        <dbReference type="ARBA" id="ARBA00023098"/>
    </source>
</evidence>
<dbReference type="Ensembl" id="ENSEBUT00000013769.1">
    <property type="protein sequence ID" value="ENSEBUP00000013193.1"/>
    <property type="gene ID" value="ENSEBUG00000008329.1"/>
</dbReference>
<evidence type="ECO:0000256" key="7">
    <source>
        <dbReference type="ARBA" id="ARBA00022525"/>
    </source>
</evidence>
<dbReference type="GO" id="GO:0005319">
    <property type="term" value="F:lipid transporter activity"/>
    <property type="evidence" value="ECO:0007669"/>
    <property type="project" value="InterPro"/>
</dbReference>
<evidence type="ECO:0000256" key="15">
    <source>
        <dbReference type="ARBA" id="ARBA00023221"/>
    </source>
</evidence>
<dbReference type="GO" id="GO:0034361">
    <property type="term" value="C:very-low-density lipoprotein particle"/>
    <property type="evidence" value="ECO:0007669"/>
    <property type="project" value="UniProtKB-KW"/>
</dbReference>
<dbReference type="GO" id="GO:0008203">
    <property type="term" value="P:cholesterol metabolic process"/>
    <property type="evidence" value="ECO:0007669"/>
    <property type="project" value="UniProtKB-KW"/>
</dbReference>
<keyword evidence="5" id="KW-0963">Cytoplasm</keyword>
<dbReference type="GO" id="GO:0034362">
    <property type="term" value="C:low-density lipoprotein particle"/>
    <property type="evidence" value="ECO:0007669"/>
    <property type="project" value="UniProtKB-KW"/>
</dbReference>
<dbReference type="GO" id="GO:0008201">
    <property type="term" value="F:heparin binding"/>
    <property type="evidence" value="ECO:0007669"/>
    <property type="project" value="UniProtKB-KW"/>
</dbReference>
<keyword evidence="9" id="KW-0358">Heparin-binding</keyword>
<dbReference type="InterPro" id="IPR052418">
    <property type="entry name" value="Apolipoprotein_B"/>
</dbReference>
<dbReference type="Proteomes" id="UP000694388">
    <property type="component" value="Unplaced"/>
</dbReference>
<evidence type="ECO:0000256" key="11">
    <source>
        <dbReference type="ARBA" id="ARBA00022710"/>
    </source>
</evidence>
<evidence type="ECO:0000256" key="6">
    <source>
        <dbReference type="ARBA" id="ARBA00022513"/>
    </source>
</evidence>
<name>A0A8C4WV89_EPTBU</name>
<keyword evidence="4" id="KW-0813">Transport</keyword>
<keyword evidence="7" id="KW-0964">Secreted</keyword>
<protein>
    <recommendedName>
        <fullName evidence="17">Vitellinogen open beta-sheet domain-containing protein</fullName>
    </recommendedName>
</protein>
<keyword evidence="8" id="KW-0153">Cholesterol metabolism</keyword>
<evidence type="ECO:0000256" key="10">
    <source>
        <dbReference type="ARBA" id="ARBA00022677"/>
    </source>
</evidence>
<keyword evidence="12" id="KW-0445">Lipid transport</keyword>
<sequence length="3837" mass="438624">MSCVENMVKLAICEMYPVYRSITIQALAQCGSAACFSGLSSWARSGKAGQPIAAMLSMLLAAGNMGNILQAAGTQGPAAILACAANVRLPLTTRQAAVQSLRRMQLTDEMRQVLLDSYSDWKTPVELRLTSYLALMRSPSKENLKKILLPLSQEPNGQIKSFVASHVANILDSNEVLKQKIEEVLGGQAVPSAMDSRKFSRNYKLFKTMNIPGLKLPLWGQIESNVIFDPSSYLPRSVMLETTLNLLGNHVDLFEIGLDGKGFEAPLEALFGPEGFFPTMKASLMTEGKLPKEANDVLKRWLGMQINGNQKPSDLPMELMKNLQKLVADVNMHREDMDAAAYLRIFGTEFGYLKLNDIQGLPTAFSAIGKQLVALFPKVRRRNKFGNILKGLGHLIDKMLEQRIAQTDMTIRHIMSKSLEVCCFINGSMSYKFNKDSWFLTIPLPMGGRTTSAICLLPMTLHTPALNYPSLSMRIPSHKLTLPPGVRIPNSHTLRLPLFGALSMKYNLKNNLYNWTFDAEFGNKTTGDEKVPKRCINVVISSSHCVCLSFFSGNIKVSHTGWKVLELQTGLSHRCPLIDFNSTFESATDLSGGFSSRLQGLAGVEIPYAKANTSFKATVEARDGQASFLHNVETKSTLLNKFHNNFNHTISGFYHMEDYNSKVKTTMVIDSSFGNFVDEWQVLFTNRQLTISDINAGNVLSFLLNNTLSMTLSAEEIKGSMNSKVRRGLDVVIYKAQIVSDEDALLLNEELKGSLFGMFFNYSAGFRSDDEQINLYSVTEGRNRETSISKLAFNNKINITYTLSGIDFSFVERGGYNKHELHNTLLGSFNSKGLLILMETFLNNASHKARLKINSRHLQGRSKTMINYPGLSFENNIEGNASLSGVFFTAFMNGTMGKQNVMNKFEVKTDASELIARNMYKSNIFYPAVINHGLDVMLRSDGIILKTMLTGKFANNELSNINELRVKLWTLKLESISMGDVYGSQISNNVNVNIGFPRQTFYARSNWKFKDIEMINIAKLDLSSLKLNFDNNFTSKCSSHELKQKFEVLYSDMAGHFRVSTNGSFYGGNIKNKLNMEFAGLSGKLESSTKYFSEPLEFSNMIQSSVRPFAVNLEMTTDGKMMVRFFGEHSGEMYSNIMLQSKPLVYTLKHAYTGSSRHTFQSGKEYSTELQHDFDTLFNLREQMLKWDLRSELNNNRYTHQVYLANNENSITLKTQNNASVDLNLLDISIKVPSINLPVLKINRAAQYYNLLEMLSIKPKLTKDLQDFNLSASLDYDKNKDVHLVNIPFIEGFPFYFNMLKVSTINVLRSVKEILPTAENINRFVKNFERMVNNVAQEFNEIVQNMNFEKRIKYAQKELFHSMKNYDLNSLSVDGMISWIEASSELHLSGLVEIVERVRAVIIDFIRTYSIDDFIFGILDDMIERMKRFNQQYGILSGMNEAIEKLKIFIKQYDGELVKKYMINEAGKITNLMYESLDRLQTFIREEDLKVVITNVISFIKDIDINKVIQYLKDIIHERAMELLLAEYLKYSKFNSIILPCTVFIDDLLNMLKRTNYQQFVDNINDVVNFTIMYLQDFDYDQFVKEMNALIKEKTDIINQYLQNNDIPMMLKDKVKEVGEKLKGLTDISFADIEKCFTRMAVRLLRATHLDYLLMAIMEAVIAALDELRGFASKYNLQGIVDEIRNFLEKGFTTPKVHIFSYTIPSFEISLGALRKLKIPTEFDTPAFTVPFTDLHLRSFHLDLKTLSNIDIPNNFYTPEFYVLGYFKVDAIKIDFQEIKQVILNVIDLLYSIRRPTDVIVEMLPAVEFYFSDIKPFNIPILTWKIENIDFPDIKFPEFTVPLLNDFDFPKLKIPNIDLPKIPNTVTLPAVGQLNAELKVVTPLYNLQVSAGVHNKTANPDSPVILSFLNAEAKSDNDMLAFQMIADLQVSSPQMQYLEIETNAKLTQALGSFFHKGSIKLTTARVVAHAINTIAANTTAYKAELRNSALLRIQRSISLNSNTSYRHNLTFSSLDGNMNYDNKIMASAHASGIHLDIFNNATMKGHVNEKSYEGKHTNHLHSSILGATFLVKAKVNDVNKVRSINHEMKLKIVPYSMDFRHNGETSINVLGRSIVNTTVKVKLFTLEVNMNHTAEGMKTVKGRINEALHLRATPSEIDLTGYSHCDGKLYLPFQLPTKINFHNVYALTLNSKLQRANWDMSSTFNRYHFGHNFSFSNDADKILGSFSAQGTFNLGFLQRKIDIPAMSIPYIESMTPKVENLVIWDKLNLESLIKTPQQIVNLTMKIQYDKNKHWHAYDILLPEILQNSIDIYRENVVKLLNTARSKSLRWMKWSYDSVRYSYDDLSSDATVVDNVPRLMLPTFTIPILNLQASSYNLDFPDVGFLVSRQYKTPHFNFPIIGYKVPSYKLVLPTIVMPDFNLPKWRRLLILPHFNILDLPQTLYLPAFGNFTYDASFSSTPISVTVNSAIINGSNIIAHVQMHSIGPDFLNMQLNGRSSLSQKANRIKLANTFSFEHYLGNMRHDSSIKMKKQGIDISLDSHGMFETQAVKFVVDQDVHSNSRMKPLLQMKHQASLKVDRILMFFDNNLLPDFNGYLGHNITVDALWPTFSVDSHFKSVGQMDKDIDGSFSGKLENTANMQLNKHGLRSSIYNDLSSNCSFLEVIYLNISSKEEFDLELSALRLYAMLKHNSQNKERVNGKFYGSGQNNMEGKLEFKSTPQELSASLKAFIQQPNSLTQKVHFHEIISLFLNPQNQSIKWNGNGQISSVSYLHEARIANKERKLTYSSDAFLEGHAAFMKKIIFPLYRKSLWDVLKMSTTTREQDLQRIKLSSALEYLKNPNGFLLQPPQLEATNGRKISFPAVTLYIPECVKHLPEKIRQGLFEFPEYFTVPEFTIPFTNVLVPSYTVKFSEIEFPTRFKTTEFRIPFSDLIVPSYTIDLKNIHIPNVIMFPSFSTDFLNFPEIHFPQLEITMNYIAMKEYAVPYFKLSIPAFRINIRRFDWSFSNILYFDILRGYDLEKPIFSFPAIDIDVPAFKLALPAAIKLPSFGSLSGSFNISSPVYNLTLSSSMENGTFANKEAHVIFITDASTMSTLRFLEFDLDVNSLPSTIIKLCIFIALISHQKLTAVLLSFSGTCSVILNVESPSFTNLNVRMDQDNLKVEMSVSTPATGLIGFLVEKATPTKIEIYTKDKIVLIDAEVSLDDPEAIIVLSSWQIGTMDDAVAATRVYTPKVLNNLYQVTNKYHKEHFDMELQEVANRLRENILVFFDILQANWANIKEDVYQWLKGVGNLLEEKLENLKQKLPAMINRIQSNMHIIMKKLTNQIKESILEIIDIIKENVSYLREETKEFTGRFLEWSREMNREPLMNQLYNLTEKQVTMAYKHLKNNAGRLQRETIKAIDQEQLSLPFTEYTIKGKDALILLALWEEKVYDTVLKWNAEEYFAAIEEFVKSTFNKISRCLRAALDFDYTPKLQELMQNLHESELFFLAEDIATAFESSCIAMMDTISNFLQQFKEEYMHISEMLRDFCKEHFENTALSWTIKYWEVENQIVQLIRMILPYREEMGLKYYKEIISIVSNMKSELSDIIKEDDAEKLAAKISEIRNKIKQNVFQLTNTAQVKLQEMYSTADEASSTAHRRIQMTYDMFVDSFDQLLEEGKTISKTSRKKYNIFARKFKEFLQDLYFSIVDTVERITQHEPGRFAMRIPYSFTLDSFNELPQFGSELLQELIENVKYEQKYLKKQLKKMHVHISKNVEYTQDIMEGVWYIMPHLLAYCCKNLNETLHDVMLQVQSNVAGVPSEYCNFVKDQHLFITDGFVWRGAEEEQKRGKQELRGK</sequence>
<dbReference type="OMA" id="PAFRINI"/>
<evidence type="ECO:0000256" key="12">
    <source>
        <dbReference type="ARBA" id="ARBA00023055"/>
    </source>
</evidence>
<feature type="domain" description="Vitellinogen open beta-sheet" evidence="17">
    <location>
        <begin position="198"/>
        <end position="540"/>
    </location>
</feature>
<evidence type="ECO:0000256" key="1">
    <source>
        <dbReference type="ARBA" id="ARBA00004496"/>
    </source>
</evidence>
<dbReference type="SUPFAM" id="SSF48431">
    <property type="entry name" value="Lipovitellin-phosvitin complex, superhelical domain"/>
    <property type="match status" value="1"/>
</dbReference>
<dbReference type="SMART" id="SM01169">
    <property type="entry name" value="DUF1943"/>
    <property type="match status" value="1"/>
</dbReference>
<dbReference type="InterPro" id="IPR015819">
    <property type="entry name" value="Lipid_transp_b-sht_shell"/>
</dbReference>
<evidence type="ECO:0000313" key="19">
    <source>
        <dbReference type="Proteomes" id="UP000694388"/>
    </source>
</evidence>
<keyword evidence="15" id="KW-0753">Steroid metabolism</keyword>
<dbReference type="GeneTree" id="ENSGT00590000083139"/>
<dbReference type="InterPro" id="IPR015255">
    <property type="entry name" value="Vitellinogen_open_b-sht"/>
</dbReference>
<dbReference type="PANTHER" id="PTHR13769:SF1">
    <property type="entry name" value="APOLIPOPROTEIN B-100"/>
    <property type="match status" value="1"/>
</dbReference>
<reference evidence="18" key="2">
    <citation type="submission" date="2025-09" db="UniProtKB">
        <authorList>
            <consortium name="Ensembl"/>
        </authorList>
    </citation>
    <scope>IDENTIFICATION</scope>
</reference>
<dbReference type="PANTHER" id="PTHR13769">
    <property type="entry name" value="APOLIPOPROTEIN B"/>
    <property type="match status" value="1"/>
</dbReference>
<comment type="subcellular location">
    <subcellularLocation>
        <location evidence="1">Cytoplasm</location>
    </subcellularLocation>
    <subcellularLocation>
        <location evidence="2">Lipid droplet</location>
    </subcellularLocation>
    <subcellularLocation>
        <location evidence="3">Secreted</location>
    </subcellularLocation>
</comment>
<reference evidence="18" key="1">
    <citation type="submission" date="2025-08" db="UniProtKB">
        <authorList>
            <consortium name="Ensembl"/>
        </authorList>
    </citation>
    <scope>IDENTIFICATION</scope>
</reference>
<keyword evidence="6" id="KW-0162">Chylomicron</keyword>